<gene>
    <name evidence="2" type="ORF">G7057_02345</name>
</gene>
<dbReference type="KEGG" id="jar:G7057_02345"/>
<sequence length="59" mass="6617">MSSSFCIYIETARRLIVRRVAEVAESLGVKRSQIALAWLLQNEQVVAPIIGATKESHYL</sequence>
<accession>A0A6G7KCY9</accession>
<feature type="domain" description="NADP-dependent oxidoreductase" evidence="1">
    <location>
        <begin position="15"/>
        <end position="58"/>
    </location>
</feature>
<evidence type="ECO:0000259" key="1">
    <source>
        <dbReference type="Pfam" id="PF00248"/>
    </source>
</evidence>
<dbReference type="AlphaFoldDB" id="A0A6G7KCY9"/>
<name>A0A6G7KCY9_9LACT</name>
<keyword evidence="3" id="KW-1185">Reference proteome</keyword>
<dbReference type="InterPro" id="IPR023210">
    <property type="entry name" value="NADP_OxRdtase_dom"/>
</dbReference>
<dbReference type="SUPFAM" id="SSF51430">
    <property type="entry name" value="NAD(P)-linked oxidoreductase"/>
    <property type="match status" value="1"/>
</dbReference>
<dbReference type="Gene3D" id="3.20.20.100">
    <property type="entry name" value="NADP-dependent oxidoreductase domain"/>
    <property type="match status" value="1"/>
</dbReference>
<evidence type="ECO:0000313" key="3">
    <source>
        <dbReference type="Proteomes" id="UP000501451"/>
    </source>
</evidence>
<protein>
    <submittedName>
        <fullName evidence="2">Aldo/keto reductase</fullName>
    </submittedName>
</protein>
<reference evidence="2 3" key="1">
    <citation type="journal article" date="2017" name="Int. J. Syst. Evol. Microbiol.">
        <title>Jeotgalibaca porci sp. nov. and Jeotgalibaca arthritidis sp. nov., isolated from pigs, and emended description of the genus Jeotgalibaca.</title>
        <authorList>
            <person name="Zamora L."/>
            <person name="Perez-Sancho M."/>
            <person name="Dominguez L."/>
            <person name="Fernandez-Garayzabal J.F."/>
            <person name="Vela A.I."/>
        </authorList>
    </citation>
    <scope>NUCLEOTIDE SEQUENCE [LARGE SCALE GENOMIC DNA]</scope>
    <source>
        <strain evidence="2 3">CECT 9157</strain>
    </source>
</reference>
<dbReference type="EMBL" id="CP049740">
    <property type="protein sequence ID" value="QII83081.1"/>
    <property type="molecule type" value="Genomic_DNA"/>
</dbReference>
<dbReference type="Pfam" id="PF00248">
    <property type="entry name" value="Aldo_ket_red"/>
    <property type="match status" value="1"/>
</dbReference>
<proteinExistence type="predicted"/>
<organism evidence="2 3">
    <name type="scientific">Jeotgalibaca arthritidis</name>
    <dbReference type="NCBI Taxonomy" id="1868794"/>
    <lineage>
        <taxon>Bacteria</taxon>
        <taxon>Bacillati</taxon>
        <taxon>Bacillota</taxon>
        <taxon>Bacilli</taxon>
        <taxon>Lactobacillales</taxon>
        <taxon>Carnobacteriaceae</taxon>
        <taxon>Jeotgalibaca</taxon>
    </lineage>
</organism>
<evidence type="ECO:0000313" key="2">
    <source>
        <dbReference type="EMBL" id="QII83081.1"/>
    </source>
</evidence>
<dbReference type="Proteomes" id="UP000501451">
    <property type="component" value="Chromosome"/>
</dbReference>
<dbReference type="InterPro" id="IPR036812">
    <property type="entry name" value="NAD(P)_OxRdtase_dom_sf"/>
</dbReference>